<dbReference type="InterPro" id="IPR026881">
    <property type="entry name" value="WYL_dom"/>
</dbReference>
<comment type="caution">
    <text evidence="2">The sequence shown here is derived from an EMBL/GenBank/DDBJ whole genome shotgun (WGS) entry which is preliminary data.</text>
</comment>
<dbReference type="PROSITE" id="PS52050">
    <property type="entry name" value="WYL"/>
    <property type="match status" value="1"/>
</dbReference>
<name>C4FJP1_9AQUI</name>
<dbReference type="Pfam" id="PF13280">
    <property type="entry name" value="WYL"/>
    <property type="match status" value="1"/>
</dbReference>
<evidence type="ECO:0000313" key="3">
    <source>
        <dbReference type="Proteomes" id="UP000005540"/>
    </source>
</evidence>
<proteinExistence type="predicted"/>
<feature type="domain" description="WYL" evidence="1">
    <location>
        <begin position="12"/>
        <end position="82"/>
    </location>
</feature>
<organism evidence="2 3">
    <name type="scientific">Sulfurihydrogenibium yellowstonense SS-5</name>
    <dbReference type="NCBI Taxonomy" id="432331"/>
    <lineage>
        <taxon>Bacteria</taxon>
        <taxon>Pseudomonadati</taxon>
        <taxon>Aquificota</taxon>
        <taxon>Aquificia</taxon>
        <taxon>Aquificales</taxon>
        <taxon>Hydrogenothermaceae</taxon>
        <taxon>Sulfurihydrogenibium</taxon>
    </lineage>
</organism>
<evidence type="ECO:0000313" key="2">
    <source>
        <dbReference type="EMBL" id="EEP60716.1"/>
    </source>
</evidence>
<dbReference type="Proteomes" id="UP000005540">
    <property type="component" value="Unassembled WGS sequence"/>
</dbReference>
<gene>
    <name evidence="2" type="ORF">SULYE_0790</name>
</gene>
<keyword evidence="3" id="KW-1185">Reference proteome</keyword>
<accession>C4FJP1</accession>
<protein>
    <submittedName>
        <fullName evidence="2">AAA ATPase</fullName>
    </submittedName>
</protein>
<evidence type="ECO:0000259" key="1">
    <source>
        <dbReference type="Pfam" id="PF13280"/>
    </source>
</evidence>
<dbReference type="EMBL" id="ABZS01000061">
    <property type="protein sequence ID" value="EEP60716.1"/>
    <property type="molecule type" value="Genomic_DNA"/>
</dbReference>
<sequence length="85" mass="9862">KLSSKKLPLEEKIEIIKKAISEKKPIEIVYLKSKDVKSKRVIIPKKIGKMDYNGAEFLGIEGFCTIRKDDRVFNVEKILEIKEIE</sequence>
<feature type="non-terminal residue" evidence="2">
    <location>
        <position position="1"/>
    </location>
</feature>
<dbReference type="AlphaFoldDB" id="C4FJP1"/>
<reference evidence="2 3" key="1">
    <citation type="submission" date="2009-04" db="EMBL/GenBank/DDBJ databases">
        <authorList>
            <person name="Reysenbach A.-L."/>
            <person name="Heidelberg J.F."/>
            <person name="Nelson W.C."/>
        </authorList>
    </citation>
    <scope>NUCLEOTIDE SEQUENCE [LARGE SCALE GENOMIC DNA]</scope>
    <source>
        <strain evidence="2 3">SS-5</strain>
    </source>
</reference>